<keyword evidence="5" id="KW-0479">Metal-binding</keyword>
<dbReference type="GO" id="GO:0006006">
    <property type="term" value="P:glucose metabolic process"/>
    <property type="evidence" value="ECO:0007669"/>
    <property type="project" value="UniProtKB-KW"/>
</dbReference>
<protein>
    <recommendedName>
        <fullName evidence="8">Radical SAM core domain-containing protein</fullName>
    </recommendedName>
</protein>
<dbReference type="AlphaFoldDB" id="A0A0A6PDJ5"/>
<dbReference type="PANTHER" id="PTHR30352">
    <property type="entry name" value="PYRUVATE FORMATE-LYASE-ACTIVATING ENZYME"/>
    <property type="match status" value="1"/>
</dbReference>
<keyword evidence="10" id="KW-1185">Reference proteome</keyword>
<accession>A0A0A6PDJ5</accession>
<dbReference type="GO" id="GO:0003824">
    <property type="term" value="F:catalytic activity"/>
    <property type="evidence" value="ECO:0007669"/>
    <property type="project" value="InterPro"/>
</dbReference>
<dbReference type="SFLD" id="SFLDG01101">
    <property type="entry name" value="Uncharacterised_Radical_SAM_Su"/>
    <property type="match status" value="1"/>
</dbReference>
<keyword evidence="6" id="KW-0408">Iron</keyword>
<evidence type="ECO:0000256" key="6">
    <source>
        <dbReference type="ARBA" id="ARBA00023004"/>
    </source>
</evidence>
<organism evidence="9 10">
    <name type="scientific">Candidatus Thiomargarita nelsonii</name>
    <dbReference type="NCBI Taxonomy" id="1003181"/>
    <lineage>
        <taxon>Bacteria</taxon>
        <taxon>Pseudomonadati</taxon>
        <taxon>Pseudomonadota</taxon>
        <taxon>Gammaproteobacteria</taxon>
        <taxon>Thiotrichales</taxon>
        <taxon>Thiotrichaceae</taxon>
        <taxon>Thiomargarita</taxon>
    </lineage>
</organism>
<dbReference type="GO" id="GO:0051539">
    <property type="term" value="F:4 iron, 4 sulfur cluster binding"/>
    <property type="evidence" value="ECO:0007669"/>
    <property type="project" value="UniProtKB-KW"/>
</dbReference>
<keyword evidence="3" id="KW-0119">Carbohydrate metabolism</keyword>
<keyword evidence="4" id="KW-0949">S-adenosyl-L-methionine</keyword>
<comment type="cofactor">
    <cofactor evidence="1">
        <name>[4Fe-4S] cluster</name>
        <dbReference type="ChEBI" id="CHEBI:49883"/>
    </cofactor>
</comment>
<dbReference type="InterPro" id="IPR034457">
    <property type="entry name" value="Organic_radical-activating"/>
</dbReference>
<evidence type="ECO:0000313" key="10">
    <source>
        <dbReference type="Proteomes" id="UP000030428"/>
    </source>
</evidence>
<dbReference type="PROSITE" id="PS51918">
    <property type="entry name" value="RADICAL_SAM"/>
    <property type="match status" value="1"/>
</dbReference>
<proteinExistence type="predicted"/>
<keyword evidence="2" id="KW-0004">4Fe-4S</keyword>
<dbReference type="GO" id="GO:0046872">
    <property type="term" value="F:metal ion binding"/>
    <property type="evidence" value="ECO:0007669"/>
    <property type="project" value="UniProtKB-KW"/>
</dbReference>
<evidence type="ECO:0000256" key="1">
    <source>
        <dbReference type="ARBA" id="ARBA00001966"/>
    </source>
</evidence>
<dbReference type="NCBIfam" id="TIGR04337">
    <property type="entry name" value="AmmeMemoSam_rS"/>
    <property type="match status" value="1"/>
</dbReference>
<dbReference type="InterPro" id="IPR027596">
    <property type="entry name" value="AmmeMemoSam_rS"/>
</dbReference>
<dbReference type="Pfam" id="PF04055">
    <property type="entry name" value="Radical_SAM"/>
    <property type="match status" value="1"/>
</dbReference>
<evidence type="ECO:0000256" key="3">
    <source>
        <dbReference type="ARBA" id="ARBA00022526"/>
    </source>
</evidence>
<evidence type="ECO:0000259" key="8">
    <source>
        <dbReference type="PROSITE" id="PS51918"/>
    </source>
</evidence>
<dbReference type="CDD" id="cd01335">
    <property type="entry name" value="Radical_SAM"/>
    <property type="match status" value="1"/>
</dbReference>
<evidence type="ECO:0000256" key="5">
    <source>
        <dbReference type="ARBA" id="ARBA00022723"/>
    </source>
</evidence>
<evidence type="ECO:0000256" key="7">
    <source>
        <dbReference type="ARBA" id="ARBA00023014"/>
    </source>
</evidence>
<dbReference type="SFLD" id="SFLDS00029">
    <property type="entry name" value="Radical_SAM"/>
    <property type="match status" value="1"/>
</dbReference>
<dbReference type="EMBL" id="JSZA02000053">
    <property type="protein sequence ID" value="KHD11836.1"/>
    <property type="molecule type" value="Genomic_DNA"/>
</dbReference>
<dbReference type="Proteomes" id="UP000030428">
    <property type="component" value="Unassembled WGS sequence"/>
</dbReference>
<keyword evidence="3" id="KW-0313">Glucose metabolism</keyword>
<evidence type="ECO:0000256" key="2">
    <source>
        <dbReference type="ARBA" id="ARBA00022485"/>
    </source>
</evidence>
<dbReference type="InterPro" id="IPR013785">
    <property type="entry name" value="Aldolase_TIM"/>
</dbReference>
<name>A0A0A6PDJ5_9GAMM</name>
<gene>
    <name evidence="9" type="ORF">PN36_15010</name>
</gene>
<dbReference type="InterPro" id="IPR058240">
    <property type="entry name" value="rSAM_sf"/>
</dbReference>
<sequence length="471" mass="53598">MVSLDPKYGREAKLWHNNENGNVVCDLTPRHCVIKEGNKGFCGVRMNKGGKLITVNYGRSVNMTEELIETEAVYHYKPGSKILSLGNIGCMMNCDFCQNWETSQVRKLDLTNVTEYTPEQIVESALVRGIGILSWTYNDPVVWHEFVMDTARLAKEHGLINLYKSAFYITKEAAEELCEVIDIFSISLKSLDDSFYKKITKAELKPVLDAIKVIAKHDIHLEISNLVVTGLNDNEEASRKVAKWVVENFGTKIPLHYVRFHPNYKYMHVDRTAPEHLHQAKAVALEEGINNVYIGNLYEKGVGDTICPSCQHLLVSRFGQDINISGMTTDGLCAKCGEKTSIVVGKADIVENIINKKLEQQTSNRYIMRENHFNWENDVNALHLNTLDSCEEMIIKITHKPQQNVSETIIGNKYGLNRIQISKRHIDEQSITIEYYSNEEDKLNVLPLLDRAHYPVSQAKEGTSYKNKRQC</sequence>
<feature type="domain" description="Radical SAM core" evidence="8">
    <location>
        <begin position="75"/>
        <end position="290"/>
    </location>
</feature>
<reference evidence="9 10" key="1">
    <citation type="journal article" date="2016" name="Front. Microbiol.">
        <title>Single-Cell (Meta-)Genomics of a Dimorphic Candidatus Thiomargarita nelsonii Reveals Genomic Plasticity.</title>
        <authorList>
            <person name="Flood B.E."/>
            <person name="Fliss P."/>
            <person name="Jones D.S."/>
            <person name="Dick G.J."/>
            <person name="Jain S."/>
            <person name="Kaster A.K."/>
            <person name="Winkel M."/>
            <person name="Mussmann M."/>
            <person name="Bailey J."/>
        </authorList>
    </citation>
    <scope>NUCLEOTIDE SEQUENCE [LARGE SCALE GENOMIC DNA]</scope>
    <source>
        <strain evidence="9">Hydrate Ridge</strain>
    </source>
</reference>
<comment type="caution">
    <text evidence="9">The sequence shown here is derived from an EMBL/GenBank/DDBJ whole genome shotgun (WGS) entry which is preliminary data.</text>
</comment>
<keyword evidence="7" id="KW-0411">Iron-sulfur</keyword>
<dbReference type="InterPro" id="IPR007197">
    <property type="entry name" value="rSAM"/>
</dbReference>
<evidence type="ECO:0000256" key="4">
    <source>
        <dbReference type="ARBA" id="ARBA00022691"/>
    </source>
</evidence>
<evidence type="ECO:0000313" key="9">
    <source>
        <dbReference type="EMBL" id="KHD11836.1"/>
    </source>
</evidence>
<dbReference type="PANTHER" id="PTHR30352:SF5">
    <property type="entry name" value="PYRUVATE FORMATE-LYASE 1-ACTIVATING ENZYME"/>
    <property type="match status" value="1"/>
</dbReference>
<dbReference type="SUPFAM" id="SSF102114">
    <property type="entry name" value="Radical SAM enzymes"/>
    <property type="match status" value="1"/>
</dbReference>
<dbReference type="Gene3D" id="3.20.20.70">
    <property type="entry name" value="Aldolase class I"/>
    <property type="match status" value="1"/>
</dbReference>